<accession>A0AAD6BRK5</accession>
<dbReference type="Proteomes" id="UP001219934">
    <property type="component" value="Unassembled WGS sequence"/>
</dbReference>
<reference evidence="1" key="1">
    <citation type="submission" date="2022-11" db="EMBL/GenBank/DDBJ databases">
        <title>Chromosome-level genome of Pogonophryne albipinna.</title>
        <authorList>
            <person name="Jo E."/>
        </authorList>
    </citation>
    <scope>NUCLEOTIDE SEQUENCE</scope>
    <source>
        <strain evidence="1">SGF0006</strain>
        <tissue evidence="1">Muscle</tissue>
    </source>
</reference>
<organism evidence="1 2">
    <name type="scientific">Pogonophryne albipinna</name>
    <dbReference type="NCBI Taxonomy" id="1090488"/>
    <lineage>
        <taxon>Eukaryota</taxon>
        <taxon>Metazoa</taxon>
        <taxon>Chordata</taxon>
        <taxon>Craniata</taxon>
        <taxon>Vertebrata</taxon>
        <taxon>Euteleostomi</taxon>
        <taxon>Actinopterygii</taxon>
        <taxon>Neopterygii</taxon>
        <taxon>Teleostei</taxon>
        <taxon>Neoteleostei</taxon>
        <taxon>Acanthomorphata</taxon>
        <taxon>Eupercaria</taxon>
        <taxon>Perciformes</taxon>
        <taxon>Notothenioidei</taxon>
        <taxon>Pogonophryne</taxon>
    </lineage>
</organism>
<comment type="caution">
    <text evidence="1">The sequence shown here is derived from an EMBL/GenBank/DDBJ whole genome shotgun (WGS) entry which is preliminary data.</text>
</comment>
<keyword evidence="2" id="KW-1185">Reference proteome</keyword>
<dbReference type="EMBL" id="JAPTMU010000001">
    <property type="protein sequence ID" value="KAJ4948577.1"/>
    <property type="molecule type" value="Genomic_DNA"/>
</dbReference>
<name>A0AAD6BRK5_9TELE</name>
<evidence type="ECO:0000313" key="2">
    <source>
        <dbReference type="Proteomes" id="UP001219934"/>
    </source>
</evidence>
<protein>
    <submittedName>
        <fullName evidence="1">Uncharacterized protein</fullName>
    </submittedName>
</protein>
<evidence type="ECO:0000313" key="1">
    <source>
        <dbReference type="EMBL" id="KAJ4948577.1"/>
    </source>
</evidence>
<sequence length="156" mass="17640">MNTESVGDRRLRSASNARECNRTLKAAHPRGLVPHRDRISIRQGCRKNLRFSKLANTITYYGTRYTVGMILCYGSTGGLTDFVEIIQIAILDNCVHFIVKLLAAWYEEHLRSFQLEDTGKMALLDQQTFGDVIPLAAYSVGGKRLVTLKRHICCSY</sequence>
<gene>
    <name evidence="1" type="ORF">JOQ06_020110</name>
</gene>
<dbReference type="AlphaFoldDB" id="A0AAD6BRK5"/>
<proteinExistence type="predicted"/>